<keyword evidence="2" id="KW-1185">Reference proteome</keyword>
<dbReference type="OrthoDB" id="439967at2759"/>
<reference evidence="1 2" key="1">
    <citation type="submission" date="2008-07" db="EMBL/GenBank/DDBJ databases">
        <authorList>
            <person name="El-Sayed N."/>
            <person name="Caler E."/>
            <person name="Inman J."/>
            <person name="Amedeo P."/>
            <person name="Hass B."/>
            <person name="Wortman J."/>
        </authorList>
    </citation>
    <scope>NUCLEOTIDE SEQUENCE [LARGE SCALE GENOMIC DNA]</scope>
    <source>
        <strain evidence="2">ATCC 50983 / TXsc</strain>
    </source>
</reference>
<gene>
    <name evidence="1" type="ORF">Pmar_PMAR019969</name>
</gene>
<accession>C5LJ76</accession>
<dbReference type="EMBL" id="GG682368">
    <property type="protein sequence ID" value="EER03192.1"/>
    <property type="molecule type" value="Genomic_DNA"/>
</dbReference>
<dbReference type="RefSeq" id="XP_002771376.1">
    <property type="nucleotide sequence ID" value="XM_002771330.1"/>
</dbReference>
<dbReference type="GeneID" id="9052054"/>
<dbReference type="OMA" id="EESAWEW"/>
<name>C5LJ76_PERM5</name>
<evidence type="ECO:0000313" key="2">
    <source>
        <dbReference type="Proteomes" id="UP000007800"/>
    </source>
</evidence>
<organism evidence="2">
    <name type="scientific">Perkinsus marinus (strain ATCC 50983 / TXsc)</name>
    <dbReference type="NCBI Taxonomy" id="423536"/>
    <lineage>
        <taxon>Eukaryota</taxon>
        <taxon>Sar</taxon>
        <taxon>Alveolata</taxon>
        <taxon>Perkinsozoa</taxon>
        <taxon>Perkinsea</taxon>
        <taxon>Perkinsida</taxon>
        <taxon>Perkinsidae</taxon>
        <taxon>Perkinsus</taxon>
    </lineage>
</organism>
<dbReference type="Proteomes" id="UP000007800">
    <property type="component" value="Unassembled WGS sequence"/>
</dbReference>
<evidence type="ECO:0000313" key="1">
    <source>
        <dbReference type="EMBL" id="EER03192.1"/>
    </source>
</evidence>
<sequence>MSVTQLAVDRWWSTHRPEIPDHLKEHLHNYYITRSSAGKTVEESAWEWLETINRVHFDRGDTAPSNGEIGYDVPRRIDREWIEELPIERGINVDSRRSSIAKDPGRVFDDILGTSKDLKITPNGNIRADASGSVRLLSRLCETMGINLRTTKFGKNWLKHGVVFCHYQMGMGEIPKESLKGRWTIWYDSVKSVNMDTDPPPPPPGP</sequence>
<protein>
    <submittedName>
        <fullName evidence="1">Uncharacterized protein</fullName>
    </submittedName>
</protein>
<proteinExistence type="predicted"/>
<dbReference type="AlphaFoldDB" id="C5LJ76"/>
<dbReference type="InParanoid" id="C5LJ76"/>